<dbReference type="InterPro" id="IPR027791">
    <property type="entry name" value="Galactosyl_T_C"/>
</dbReference>
<keyword evidence="4 11" id="KW-0328">Glycosyltransferase</keyword>
<dbReference type="EC" id="2.4.1.-" evidence="11"/>
<comment type="caution">
    <text evidence="14">The sequence shown here is derived from an EMBL/GenBank/DDBJ whole genome shotgun (WGS) entry which is preliminary data.</text>
</comment>
<reference evidence="14 15" key="1">
    <citation type="submission" date="2024-10" db="EMBL/GenBank/DDBJ databases">
        <authorList>
            <person name="Kim D."/>
        </authorList>
    </citation>
    <scope>NUCLEOTIDE SEQUENCE [LARGE SCALE GENOMIC DNA]</scope>
    <source>
        <strain evidence="14">Taebaek</strain>
    </source>
</reference>
<comment type="pathway">
    <text evidence="2 11">Protein modification; protein glycosylation.</text>
</comment>
<dbReference type="GO" id="GO:0046872">
    <property type="term" value="F:metal ion binding"/>
    <property type="evidence" value="ECO:0007669"/>
    <property type="project" value="UniProtKB-UniRule"/>
</dbReference>
<keyword evidence="6" id="KW-0812">Transmembrane</keyword>
<comment type="function">
    <text evidence="11">Catalyzes the transfer of galactose onto proteins or lipids.</text>
</comment>
<dbReference type="Proteomes" id="UP001620645">
    <property type="component" value="Unassembled WGS sequence"/>
</dbReference>
<evidence type="ECO:0000256" key="2">
    <source>
        <dbReference type="ARBA" id="ARBA00004922"/>
    </source>
</evidence>
<evidence type="ECO:0000256" key="5">
    <source>
        <dbReference type="ARBA" id="ARBA00022679"/>
    </source>
</evidence>
<evidence type="ECO:0000256" key="9">
    <source>
        <dbReference type="ARBA" id="ARBA00023136"/>
    </source>
</evidence>
<proteinExistence type="inferred from homology"/>
<dbReference type="Gene3D" id="3.90.550.10">
    <property type="entry name" value="Spore Coat Polysaccharide Biosynthesis Protein SpsA, Chain A"/>
    <property type="match status" value="1"/>
</dbReference>
<evidence type="ECO:0000256" key="6">
    <source>
        <dbReference type="ARBA" id="ARBA00022692"/>
    </source>
</evidence>
<evidence type="ECO:0000256" key="7">
    <source>
        <dbReference type="ARBA" id="ARBA00022968"/>
    </source>
</evidence>
<dbReference type="AlphaFoldDB" id="A0ABD2KHW5"/>
<dbReference type="PANTHER" id="PTHR19300">
    <property type="entry name" value="BETA-1,4-GALACTOSYLTRANSFERASE"/>
    <property type="match status" value="1"/>
</dbReference>
<evidence type="ECO:0000256" key="8">
    <source>
        <dbReference type="ARBA" id="ARBA00022989"/>
    </source>
</evidence>
<feature type="domain" description="Galactosyltransferase C-terminal" evidence="12">
    <location>
        <begin position="210"/>
        <end position="286"/>
    </location>
</feature>
<keyword evidence="5 11" id="KW-0808">Transferase</keyword>
<evidence type="ECO:0000256" key="3">
    <source>
        <dbReference type="ARBA" id="ARBA00005735"/>
    </source>
</evidence>
<dbReference type="GO" id="GO:0016020">
    <property type="term" value="C:membrane"/>
    <property type="evidence" value="ECO:0007669"/>
    <property type="project" value="UniProtKB-SubCell"/>
</dbReference>
<evidence type="ECO:0000259" key="12">
    <source>
        <dbReference type="Pfam" id="PF02709"/>
    </source>
</evidence>
<evidence type="ECO:0000256" key="10">
    <source>
        <dbReference type="ARBA" id="ARBA00023180"/>
    </source>
</evidence>
<name>A0ABD2KHW5_HETSC</name>
<evidence type="ECO:0000313" key="15">
    <source>
        <dbReference type="Proteomes" id="UP001620645"/>
    </source>
</evidence>
<feature type="domain" description="Galactosyltransferase N-terminal" evidence="13">
    <location>
        <begin position="84"/>
        <end position="204"/>
    </location>
</feature>
<evidence type="ECO:0000256" key="1">
    <source>
        <dbReference type="ARBA" id="ARBA00004606"/>
    </source>
</evidence>
<evidence type="ECO:0000259" key="13">
    <source>
        <dbReference type="Pfam" id="PF13733"/>
    </source>
</evidence>
<protein>
    <recommendedName>
        <fullName evidence="11">Beta-1,4-N-acetylgalactosaminyltransferase</fullName>
        <ecNumber evidence="11">2.4.1.-</ecNumber>
    </recommendedName>
    <alternativeName>
        <fullName evidence="11">Beta-4-GalNAcT</fullName>
    </alternativeName>
</protein>
<keyword evidence="9" id="KW-0472">Membrane</keyword>
<keyword evidence="8" id="KW-1133">Transmembrane helix</keyword>
<dbReference type="GO" id="GO:0016757">
    <property type="term" value="F:glycosyltransferase activity"/>
    <property type="evidence" value="ECO:0007669"/>
    <property type="project" value="UniProtKB-KW"/>
</dbReference>
<dbReference type="Pfam" id="PF02709">
    <property type="entry name" value="Glyco_transf_7C"/>
    <property type="match status" value="1"/>
</dbReference>
<keyword evidence="15" id="KW-1185">Reference proteome</keyword>
<dbReference type="SUPFAM" id="SSF53448">
    <property type="entry name" value="Nucleotide-diphospho-sugar transferases"/>
    <property type="match status" value="1"/>
</dbReference>
<sequence>MFVSLPSNWRITSDHSNSIISERFEFNSTASKTEQLRNDKLNWNDFSTDNAESLLETVANSSGGNFCPNNDRNGLLLGHIGQATLLIEDLQEEDVELAFPELSPGGHWKPSNCVALHKVGIVIPYRDRKSHLVRLLDFLIPVLKRQQLDFRFIVTEQNGDSLFNKGRIMNAAFRFGQHQLGLDCLIFHDVDMFPQDDRTPYGCPPEHTPRHVGAFVSNLGYLLWYNEIVGGVLAINVNDYEHVNGFSNQYWAWGGEDDDMGKRILSQNFSIERPNGEFIRFSMLKHPKRKRVAPNLVFKLLAKAENRMDRDGVNEENRWKILNVTVRPLYFHLLVDVGQPPDNWKN</sequence>
<keyword evidence="11" id="KW-0464">Manganese</keyword>
<comment type="subcellular location">
    <subcellularLocation>
        <location evidence="1 11">Membrane</location>
        <topology evidence="1 11">Single-pass type II membrane protein</topology>
    </subcellularLocation>
</comment>
<dbReference type="InterPro" id="IPR029044">
    <property type="entry name" value="Nucleotide-diphossugar_trans"/>
</dbReference>
<dbReference type="EMBL" id="JBICCN010000026">
    <property type="protein sequence ID" value="KAL3102054.1"/>
    <property type="molecule type" value="Genomic_DNA"/>
</dbReference>
<gene>
    <name evidence="14" type="ORF">niasHS_003463</name>
</gene>
<dbReference type="InterPro" id="IPR003859">
    <property type="entry name" value="Galactosyl_T"/>
</dbReference>
<comment type="similarity">
    <text evidence="3 11">Belongs to the glycosyltransferase 7 family.</text>
</comment>
<accession>A0ABD2KHW5</accession>
<keyword evidence="11" id="KW-0479">Metal-binding</keyword>
<dbReference type="PRINTS" id="PR02050">
    <property type="entry name" value="B14GALTRFASE"/>
</dbReference>
<dbReference type="Pfam" id="PF13733">
    <property type="entry name" value="Glyco_transf_7N"/>
    <property type="match status" value="1"/>
</dbReference>
<evidence type="ECO:0000256" key="11">
    <source>
        <dbReference type="RuleBase" id="RU368121"/>
    </source>
</evidence>
<evidence type="ECO:0000313" key="14">
    <source>
        <dbReference type="EMBL" id="KAL3102054.1"/>
    </source>
</evidence>
<keyword evidence="7 11" id="KW-0735">Signal-anchor</keyword>
<dbReference type="PANTHER" id="PTHR19300:SF46">
    <property type="entry name" value="BETA-1,4-N-ACETYLGALACTOSAMINYLTRANSFERASE"/>
    <property type="match status" value="1"/>
</dbReference>
<organism evidence="14 15">
    <name type="scientific">Heterodera schachtii</name>
    <name type="common">Sugarbeet cyst nematode worm</name>
    <name type="synonym">Tylenchus schachtii</name>
    <dbReference type="NCBI Taxonomy" id="97005"/>
    <lineage>
        <taxon>Eukaryota</taxon>
        <taxon>Metazoa</taxon>
        <taxon>Ecdysozoa</taxon>
        <taxon>Nematoda</taxon>
        <taxon>Chromadorea</taxon>
        <taxon>Rhabditida</taxon>
        <taxon>Tylenchina</taxon>
        <taxon>Tylenchomorpha</taxon>
        <taxon>Tylenchoidea</taxon>
        <taxon>Heteroderidae</taxon>
        <taxon>Heteroderinae</taxon>
        <taxon>Heterodera</taxon>
    </lineage>
</organism>
<evidence type="ECO:0000256" key="4">
    <source>
        <dbReference type="ARBA" id="ARBA00022676"/>
    </source>
</evidence>
<keyword evidence="10 11" id="KW-0325">Glycoprotein</keyword>
<dbReference type="InterPro" id="IPR027995">
    <property type="entry name" value="Galactosyl_T_N"/>
</dbReference>
<comment type="cofactor">
    <cofactor evidence="11">
        <name>Mn(2+)</name>
        <dbReference type="ChEBI" id="CHEBI:29035"/>
    </cofactor>
</comment>